<name>A0A1B6MGP9_9HEMI</name>
<protein>
    <submittedName>
        <fullName evidence="2">Uncharacterized protein</fullName>
    </submittedName>
</protein>
<dbReference type="EMBL" id="GEBQ01004908">
    <property type="protein sequence ID" value="JAT35069.1"/>
    <property type="molecule type" value="Transcribed_RNA"/>
</dbReference>
<evidence type="ECO:0000313" key="2">
    <source>
        <dbReference type="EMBL" id="JAT35069.1"/>
    </source>
</evidence>
<sequence length="242" mass="27480">QQAGVRTRFTAGQFLDRLLAGSEFSLAGDLEMDYYDYNVSNASTVPGSYLGMDPAFCLWIPPFAPGRWDDDEDDRLLGLSDGEDTELQDLSKLSERTVKEYLGEDGLDATTEFGEREKEDGSGTSTPVNIDQEKDARSEKSYHECYSARSLEVTEEVQMRMVDRLIPQSPVKVHRAYRVKEKETGLEKSPSDDSEYYDLLDNEDEDEIKFADDDDEEEIVKRETTALVVPQVKSNRSSYYDV</sequence>
<accession>A0A1B6MGP9</accession>
<proteinExistence type="predicted"/>
<feature type="non-terminal residue" evidence="2">
    <location>
        <position position="1"/>
    </location>
</feature>
<organism evidence="2">
    <name type="scientific">Graphocephala atropunctata</name>
    <dbReference type="NCBI Taxonomy" id="36148"/>
    <lineage>
        <taxon>Eukaryota</taxon>
        <taxon>Metazoa</taxon>
        <taxon>Ecdysozoa</taxon>
        <taxon>Arthropoda</taxon>
        <taxon>Hexapoda</taxon>
        <taxon>Insecta</taxon>
        <taxon>Pterygota</taxon>
        <taxon>Neoptera</taxon>
        <taxon>Paraneoptera</taxon>
        <taxon>Hemiptera</taxon>
        <taxon>Auchenorrhyncha</taxon>
        <taxon>Membracoidea</taxon>
        <taxon>Cicadellidae</taxon>
        <taxon>Cicadellinae</taxon>
        <taxon>Cicadellini</taxon>
        <taxon>Graphocephala</taxon>
    </lineage>
</organism>
<evidence type="ECO:0000256" key="1">
    <source>
        <dbReference type="SAM" id="MobiDB-lite"/>
    </source>
</evidence>
<dbReference type="AlphaFoldDB" id="A0A1B6MGP9"/>
<gene>
    <name evidence="2" type="ORF">g.54946</name>
</gene>
<feature type="region of interest" description="Disordered" evidence="1">
    <location>
        <begin position="104"/>
        <end position="141"/>
    </location>
</feature>
<reference evidence="2" key="1">
    <citation type="submission" date="2015-11" db="EMBL/GenBank/DDBJ databases">
        <title>De novo transcriptome assembly of four potential Pierce s Disease insect vectors from Arizona vineyards.</title>
        <authorList>
            <person name="Tassone E.E."/>
        </authorList>
    </citation>
    <scope>NUCLEOTIDE SEQUENCE</scope>
</reference>
<feature type="compositionally biased region" description="Basic and acidic residues" evidence="1">
    <location>
        <begin position="131"/>
        <end position="141"/>
    </location>
</feature>